<keyword evidence="5" id="KW-1185">Reference proteome</keyword>
<feature type="compositionally biased region" description="Polar residues" evidence="1">
    <location>
        <begin position="36"/>
        <end position="51"/>
    </location>
</feature>
<name>A0A1M4TG16_9CLOT</name>
<protein>
    <recommendedName>
        <fullName evidence="3">Prolow-density lipoprotein receptor-related protein 1-like beta-propeller domain-containing protein</fullName>
    </recommendedName>
</protein>
<dbReference type="Pfam" id="PF16472">
    <property type="entry name" value="DUF5050"/>
    <property type="match status" value="1"/>
</dbReference>
<dbReference type="InterPro" id="IPR032485">
    <property type="entry name" value="LRP1-like_beta_prop"/>
</dbReference>
<sequence>MKKAIILIILSLSLILSGCTSSKKSPSSETKNKETASSTNDSSKEVSSSGENLDVANKEIVPIVLKDNGDSPSNFFTSEKFYYIYNKKENNRIYKYAENNLGGLNDFSKSEELKDCYGSSLIVLGDKLIFSNQNDGNKLYSLSISTGELNKINNYNTISYCQFLDGVAYINRTDKNKLYYTSFIENTTKALTTDSVGKYMLWPNYILYQNADDHFKLYALSIDGKTKTKLTDFATESFVVANNKVYCNNLSENNNIYSINLENQKPKRLEDVFGENISISNDKVVFINKLDNNTVYSMTTDDKPKLNKILDAPVNEFSIVGNMMFYEDPMNVSIINHKKLSK</sequence>
<dbReference type="SUPFAM" id="SSF63825">
    <property type="entry name" value="YWTD domain"/>
    <property type="match status" value="1"/>
</dbReference>
<dbReference type="EMBL" id="FQVM01000002">
    <property type="protein sequence ID" value="SHE43386.1"/>
    <property type="molecule type" value="Genomic_DNA"/>
</dbReference>
<gene>
    <name evidence="4" type="ORF">SAMN05443638_102177</name>
</gene>
<evidence type="ECO:0000259" key="3">
    <source>
        <dbReference type="Pfam" id="PF16472"/>
    </source>
</evidence>
<proteinExistence type="predicted"/>
<keyword evidence="2" id="KW-0732">Signal</keyword>
<feature type="compositionally biased region" description="Low complexity" evidence="1">
    <location>
        <begin position="19"/>
        <end position="29"/>
    </location>
</feature>
<evidence type="ECO:0000256" key="2">
    <source>
        <dbReference type="SAM" id="SignalP"/>
    </source>
</evidence>
<reference evidence="4 5" key="1">
    <citation type="submission" date="2016-11" db="EMBL/GenBank/DDBJ databases">
        <authorList>
            <person name="Jaros S."/>
            <person name="Januszkiewicz K."/>
            <person name="Wedrychowicz H."/>
        </authorList>
    </citation>
    <scope>NUCLEOTIDE SEQUENCE [LARGE SCALE GENOMIC DNA]</scope>
    <source>
        <strain evidence="4 5">DSM 2631</strain>
    </source>
</reference>
<accession>A0A1M4TG16</accession>
<dbReference type="RefSeq" id="WP_072892577.1">
    <property type="nucleotide sequence ID" value="NZ_FQVM01000002.1"/>
</dbReference>
<dbReference type="Proteomes" id="UP000184035">
    <property type="component" value="Unassembled WGS sequence"/>
</dbReference>
<feature type="domain" description="Prolow-density lipoprotein receptor-related protein 1-like beta-propeller" evidence="3">
    <location>
        <begin position="79"/>
        <end position="246"/>
    </location>
</feature>
<organism evidence="4 5">
    <name type="scientific">Clostridium fallax</name>
    <dbReference type="NCBI Taxonomy" id="1533"/>
    <lineage>
        <taxon>Bacteria</taxon>
        <taxon>Bacillati</taxon>
        <taxon>Bacillota</taxon>
        <taxon>Clostridia</taxon>
        <taxon>Eubacteriales</taxon>
        <taxon>Clostridiaceae</taxon>
        <taxon>Clostridium</taxon>
    </lineage>
</organism>
<dbReference type="STRING" id="1533.SAMN05443638_102177"/>
<evidence type="ECO:0000313" key="4">
    <source>
        <dbReference type="EMBL" id="SHE43386.1"/>
    </source>
</evidence>
<dbReference type="OrthoDB" id="1931397at2"/>
<feature type="region of interest" description="Disordered" evidence="1">
    <location>
        <begin position="19"/>
        <end position="51"/>
    </location>
</feature>
<feature type="signal peptide" evidence="2">
    <location>
        <begin position="1"/>
        <end position="22"/>
    </location>
</feature>
<dbReference type="AlphaFoldDB" id="A0A1M4TG16"/>
<feature type="chain" id="PRO_5039180298" description="Prolow-density lipoprotein receptor-related protein 1-like beta-propeller domain-containing protein" evidence="2">
    <location>
        <begin position="23"/>
        <end position="342"/>
    </location>
</feature>
<evidence type="ECO:0000313" key="5">
    <source>
        <dbReference type="Proteomes" id="UP000184035"/>
    </source>
</evidence>
<evidence type="ECO:0000256" key="1">
    <source>
        <dbReference type="SAM" id="MobiDB-lite"/>
    </source>
</evidence>
<dbReference type="PROSITE" id="PS51257">
    <property type="entry name" value="PROKAR_LIPOPROTEIN"/>
    <property type="match status" value="1"/>
</dbReference>